<dbReference type="Gene3D" id="1.10.238.10">
    <property type="entry name" value="EF-hand"/>
    <property type="match status" value="1"/>
</dbReference>
<keyword evidence="3" id="KW-1185">Reference proteome</keyword>
<reference evidence="2 3" key="1">
    <citation type="submission" date="2019-09" db="EMBL/GenBank/DDBJ databases">
        <title>Bird 10,000 Genomes (B10K) Project - Family phase.</title>
        <authorList>
            <person name="Zhang G."/>
        </authorList>
    </citation>
    <scope>NUCLEOTIDE SEQUENCE [LARGE SCALE GENOMIC DNA]</scope>
    <source>
        <strain evidence="2">B10K-DU-012-37</strain>
    </source>
</reference>
<protein>
    <submittedName>
        <fullName evidence="2">DYTN protein</fullName>
    </submittedName>
</protein>
<dbReference type="InterPro" id="IPR050774">
    <property type="entry name" value="KCMF1/Dystrophin"/>
</dbReference>
<dbReference type="InterPro" id="IPR015154">
    <property type="entry name" value="EF-hand_dom_typ2"/>
</dbReference>
<feature type="domain" description="EF-hand" evidence="1">
    <location>
        <begin position="74"/>
        <end position="158"/>
    </location>
</feature>
<gene>
    <name evidence="2" type="primary">Dytn</name>
    <name evidence="2" type="ORF">UPUEPO_R09788</name>
</gene>
<dbReference type="GO" id="GO:0005886">
    <property type="term" value="C:plasma membrane"/>
    <property type="evidence" value="ECO:0007669"/>
    <property type="project" value="TreeGrafter"/>
</dbReference>
<name>A0A7K6BE82_UPUEP</name>
<dbReference type="InterPro" id="IPR011992">
    <property type="entry name" value="EF-hand-dom_pair"/>
</dbReference>
<proteinExistence type="predicted"/>
<accession>A0A7K6BE82</accession>
<dbReference type="PANTHER" id="PTHR12268">
    <property type="entry name" value="E3 UBIQUITIN-PROTEIN LIGASE KCMF1"/>
    <property type="match status" value="1"/>
</dbReference>
<dbReference type="PANTHER" id="PTHR12268:SF18">
    <property type="entry name" value="DYSTROTELIN"/>
    <property type="match status" value="1"/>
</dbReference>
<dbReference type="AlphaFoldDB" id="A0A7K6BE82"/>
<dbReference type="GO" id="GO:0045202">
    <property type="term" value="C:synapse"/>
    <property type="evidence" value="ECO:0007669"/>
    <property type="project" value="GOC"/>
</dbReference>
<comment type="caution">
    <text evidence="2">The sequence shown here is derived from an EMBL/GenBank/DDBJ whole genome shotgun (WGS) entry which is preliminary data.</text>
</comment>
<evidence type="ECO:0000259" key="1">
    <source>
        <dbReference type="Pfam" id="PF09069"/>
    </source>
</evidence>
<sequence>SGLLTVMFQRVRLEKPGQVDPRAAEFTLSLLAAMYDRLYQNYTTKNYTIRIATAALLALSGDTLLAKYRDEKSFFHLYAAPGGKVALITCSALRSLLTDLNQMPSIVGESCTPSCVETTTNSCFREVSLDSAIVEEKFMSWLRSDAACLLWLPPCYRFSVTEMVSHQTRCR</sequence>
<feature type="non-terminal residue" evidence="2">
    <location>
        <position position="1"/>
    </location>
</feature>
<dbReference type="SUPFAM" id="SSF47473">
    <property type="entry name" value="EF-hand"/>
    <property type="match status" value="1"/>
</dbReference>
<organism evidence="2 3">
    <name type="scientific">Upupa epops</name>
    <name type="common">Eurasian hoopoe</name>
    <dbReference type="NCBI Taxonomy" id="57439"/>
    <lineage>
        <taxon>Eukaryota</taxon>
        <taxon>Metazoa</taxon>
        <taxon>Chordata</taxon>
        <taxon>Craniata</taxon>
        <taxon>Vertebrata</taxon>
        <taxon>Euteleostomi</taxon>
        <taxon>Archelosauria</taxon>
        <taxon>Archosauria</taxon>
        <taxon>Dinosauria</taxon>
        <taxon>Saurischia</taxon>
        <taxon>Theropoda</taxon>
        <taxon>Coelurosauria</taxon>
        <taxon>Aves</taxon>
        <taxon>Neognathae</taxon>
        <taxon>Neoaves</taxon>
        <taxon>Telluraves</taxon>
        <taxon>Coraciimorphae</taxon>
        <taxon>Bucerotiformes</taxon>
        <taxon>Upupidae</taxon>
        <taxon>Upupa</taxon>
    </lineage>
</organism>
<dbReference type="EMBL" id="VZRI01013059">
    <property type="protein sequence ID" value="NWV00671.1"/>
    <property type="molecule type" value="Genomic_DNA"/>
</dbReference>
<evidence type="ECO:0000313" key="3">
    <source>
        <dbReference type="Proteomes" id="UP000544127"/>
    </source>
</evidence>
<dbReference type="GO" id="GO:0099536">
    <property type="term" value="P:synaptic signaling"/>
    <property type="evidence" value="ECO:0007669"/>
    <property type="project" value="TreeGrafter"/>
</dbReference>
<feature type="non-terminal residue" evidence="2">
    <location>
        <position position="171"/>
    </location>
</feature>
<dbReference type="Proteomes" id="UP000544127">
    <property type="component" value="Unassembled WGS sequence"/>
</dbReference>
<evidence type="ECO:0000313" key="2">
    <source>
        <dbReference type="EMBL" id="NWV00671.1"/>
    </source>
</evidence>
<dbReference type="Pfam" id="PF09069">
    <property type="entry name" value="EF-hand_3"/>
    <property type="match status" value="1"/>
</dbReference>
<dbReference type="OrthoDB" id="10014385at2759"/>